<dbReference type="PANTHER" id="PTHR37610:SF77">
    <property type="entry name" value="INTEGRASE CATALYTIC DOMAIN-CONTAINING PROTEIN"/>
    <property type="match status" value="1"/>
</dbReference>
<dbReference type="AlphaFoldDB" id="A0ABD3KVK2"/>
<dbReference type="Proteomes" id="UP001634007">
    <property type="component" value="Unassembled WGS sequence"/>
</dbReference>
<proteinExistence type="predicted"/>
<dbReference type="EMBL" id="JBJKBG010000004">
    <property type="protein sequence ID" value="KAL3741356.1"/>
    <property type="molecule type" value="Genomic_DNA"/>
</dbReference>
<dbReference type="Pfam" id="PF14223">
    <property type="entry name" value="Retrotran_gag_2"/>
    <property type="match status" value="1"/>
</dbReference>
<gene>
    <name evidence="1" type="ORF">ACJRO7_016919</name>
</gene>
<evidence type="ECO:0000313" key="2">
    <source>
        <dbReference type="Proteomes" id="UP001634007"/>
    </source>
</evidence>
<organism evidence="1 2">
    <name type="scientific">Eucalyptus globulus</name>
    <name type="common">Tasmanian blue gum</name>
    <dbReference type="NCBI Taxonomy" id="34317"/>
    <lineage>
        <taxon>Eukaryota</taxon>
        <taxon>Viridiplantae</taxon>
        <taxon>Streptophyta</taxon>
        <taxon>Embryophyta</taxon>
        <taxon>Tracheophyta</taxon>
        <taxon>Spermatophyta</taxon>
        <taxon>Magnoliopsida</taxon>
        <taxon>eudicotyledons</taxon>
        <taxon>Gunneridae</taxon>
        <taxon>Pentapetalae</taxon>
        <taxon>rosids</taxon>
        <taxon>malvids</taxon>
        <taxon>Myrtales</taxon>
        <taxon>Myrtaceae</taxon>
        <taxon>Myrtoideae</taxon>
        <taxon>Eucalypteae</taxon>
        <taxon>Eucalyptus</taxon>
    </lineage>
</organism>
<evidence type="ECO:0008006" key="3">
    <source>
        <dbReference type="Google" id="ProtNLM"/>
    </source>
</evidence>
<name>A0ABD3KVK2_EUCGL</name>
<protein>
    <recommendedName>
        <fullName evidence="3">Retrotransposon Copia-like N-terminal domain-containing protein</fullName>
    </recommendedName>
</protein>
<accession>A0ABD3KVK2</accession>
<dbReference type="PANTHER" id="PTHR37610">
    <property type="entry name" value="CCHC-TYPE DOMAIN-CONTAINING PROTEIN"/>
    <property type="match status" value="1"/>
</dbReference>
<reference evidence="1 2" key="1">
    <citation type="submission" date="2024-11" db="EMBL/GenBank/DDBJ databases">
        <title>Chromosome-level genome assembly of Eucalyptus globulus Labill. provides insights into its genome evolution.</title>
        <authorList>
            <person name="Li X."/>
        </authorList>
    </citation>
    <scope>NUCLEOTIDE SEQUENCE [LARGE SCALE GENOMIC DNA]</scope>
    <source>
        <strain evidence="1">CL2024</strain>
        <tissue evidence="1">Fresh tender leaves</tissue>
    </source>
</reference>
<sequence length="368" mass="39966">MATNGSPFGHFQLTSVKLDGTNYPSWSKAVEVYITATRQLAYLTSTISSNMSKAADWIAGDAMIRTLLWNSMDPKVSPHFIQCDSAKAIWDKCALLYSGQNNMMRVCDTSEKLFDIQCGDQSLSDYYALFTTLYQRLDTYLPASNDPDVLAKRQEDLRVILYLKSLGPEYSSLRQHITSQSFLPTIDEVFSQALCSTIPEKSSSMSAVEINAMLSCDSSGRGARGCGYRGHGRGVVHGGSCGGREGGVGTHGTINSGNSRGSRYCHHCQRAGHTKTYCYTLHLELKPPIAAYAEVEDSLGPPSIAPPSSTQVLKIGDSVTLTRAKYDTLVRSQQVTGSSAPTAILAQTSKGSSVVHHVCFLHRLILGL</sequence>
<comment type="caution">
    <text evidence="1">The sequence shown here is derived from an EMBL/GenBank/DDBJ whole genome shotgun (WGS) entry which is preliminary data.</text>
</comment>
<keyword evidence="2" id="KW-1185">Reference proteome</keyword>
<evidence type="ECO:0000313" key="1">
    <source>
        <dbReference type="EMBL" id="KAL3741356.1"/>
    </source>
</evidence>